<protein>
    <submittedName>
        <fullName evidence="1">Uncharacterized protein</fullName>
    </submittedName>
</protein>
<dbReference type="Proteomes" id="UP000252118">
    <property type="component" value="Unassembled WGS sequence"/>
</dbReference>
<evidence type="ECO:0000313" key="1">
    <source>
        <dbReference type="EMBL" id="RBP00231.1"/>
    </source>
</evidence>
<accession>A0A366ECV2</accession>
<dbReference type="AlphaFoldDB" id="A0A366ECV2"/>
<dbReference type="EMBL" id="QNRJ01000025">
    <property type="protein sequence ID" value="RBP00231.1"/>
    <property type="molecule type" value="Genomic_DNA"/>
</dbReference>
<proteinExistence type="predicted"/>
<gene>
    <name evidence="1" type="ORF">DET59_12548</name>
</gene>
<comment type="caution">
    <text evidence="1">The sequence shown here is derived from an EMBL/GenBank/DDBJ whole genome shotgun (WGS) entry which is preliminary data.</text>
</comment>
<name>A0A366ECV2_9BACI</name>
<evidence type="ECO:0000313" key="2">
    <source>
        <dbReference type="Proteomes" id="UP000252118"/>
    </source>
</evidence>
<reference evidence="1 2" key="1">
    <citation type="submission" date="2018-06" db="EMBL/GenBank/DDBJ databases">
        <title>Freshwater and sediment microbial communities from various areas in North America, analyzing microbe dynamics in response to fracking.</title>
        <authorList>
            <person name="Lamendella R."/>
        </authorList>
    </citation>
    <scope>NUCLEOTIDE SEQUENCE [LARGE SCALE GENOMIC DNA]</scope>
    <source>
        <strain evidence="1 2">97B</strain>
    </source>
</reference>
<organism evidence="1 2">
    <name type="scientific">Rossellomorea aquimaris</name>
    <dbReference type="NCBI Taxonomy" id="189382"/>
    <lineage>
        <taxon>Bacteria</taxon>
        <taxon>Bacillati</taxon>
        <taxon>Bacillota</taxon>
        <taxon>Bacilli</taxon>
        <taxon>Bacillales</taxon>
        <taxon>Bacillaceae</taxon>
        <taxon>Rossellomorea</taxon>
    </lineage>
</organism>
<sequence>MRHQRKGHYPTEGSRKKCSTTLTTYINRKGKKVLITRSEPLSIITHGVFPEEKVPDHLAGDQGPINHSLIIKNTTLNIPREWH</sequence>